<sequence length="748" mass="82664">MNFFNIPEYPFPPFVEGDEHLNHTEAPPPHTGPSPSADFDPMTLDLSEVAFLQEADSAVVQDFMDLDSNSNIPTLEDPFIESNTEAPMNYLGPQAMHPLPFSSFPFPEAGGSWLGSMNALDVGMLAAEPMDIGEADLTFMPLPPTYSDIAGHAFQPPVDSFDPTLVLNTGPQEPVVAQHLEIVECGSVFSDIAQSQSGILVNGWKAEITAPDSAKADFIDRLKRVRMALWIYISISIDKLPAWTNFWQSSLPKELNALHLTTLFQDSLTEFDTEVNNIGETAANRLIECGASLSLAAALGERPRQHIDTVSRDIPETMESDNIAKAVREIAHMATFYPKQLSDLGMRCEGVLSGGVITAKTEKQQRIAALRVFGFTAFYAFRHVEHSTVLITRTLLSLLLMVRTRYRDIGEYQTSRTAGSEELLTNDTSQIGAALNTKDDLIPLILDVIAKCPTTSDNIQLDGTAKERLLELRISKPRSGKRWMELKSTLGEGILLAGSPLAWGALPISRSPFLQFDILPAVEHGTDDEFSQLKDLLLSTKFSWLKTMCSRFGGLVLRFKTLDPNLGLAEWQALQGEVSETVERAFGGLSLLREAAAESSARRGHAGQALPMLLDYLPQPEELSEQARRMRDMLVTSIRDAILQLGEEDEMGDWDAELGLMKEALDKASDKFLEAYRSSLNEGKVSEECAVNITRVRLRRATDMFCEIVLDIWKSAFLSSSAEKEGGFCAQAERIKSDLVPAFTKIFF</sequence>
<dbReference type="GeneID" id="27728087"/>
<comment type="caution">
    <text evidence="2">The sequence shown here is derived from an EMBL/GenBank/DDBJ whole genome shotgun (WGS) entry which is preliminary data.</text>
</comment>
<dbReference type="EMBL" id="JOWA01000132">
    <property type="protein sequence ID" value="KEZ40026.1"/>
    <property type="molecule type" value="Genomic_DNA"/>
</dbReference>
<reference evidence="2 3" key="1">
    <citation type="journal article" date="2014" name="Genome Announc.">
        <title>Draft genome sequence of the pathogenic fungus Scedosporium apiospermum.</title>
        <authorList>
            <person name="Vandeputte P."/>
            <person name="Ghamrawi S."/>
            <person name="Rechenmann M."/>
            <person name="Iltis A."/>
            <person name="Giraud S."/>
            <person name="Fleury M."/>
            <person name="Thornton C."/>
            <person name="Delhaes L."/>
            <person name="Meyer W."/>
            <person name="Papon N."/>
            <person name="Bouchara J.P."/>
        </authorList>
    </citation>
    <scope>NUCLEOTIDE SEQUENCE [LARGE SCALE GENOMIC DNA]</scope>
    <source>
        <strain evidence="2 3">IHEM 14462</strain>
    </source>
</reference>
<evidence type="ECO:0000256" key="1">
    <source>
        <dbReference type="SAM" id="MobiDB-lite"/>
    </source>
</evidence>
<evidence type="ECO:0000313" key="2">
    <source>
        <dbReference type="EMBL" id="KEZ40026.1"/>
    </source>
</evidence>
<dbReference type="Proteomes" id="UP000028545">
    <property type="component" value="Unassembled WGS sequence"/>
</dbReference>
<gene>
    <name evidence="2" type="ORF">SAPIO_CDS9015</name>
</gene>
<dbReference type="RefSeq" id="XP_016639825.1">
    <property type="nucleotide sequence ID" value="XM_016790522.1"/>
</dbReference>
<dbReference type="VEuPathDB" id="FungiDB:SAPIO_CDS9015"/>
<dbReference type="OrthoDB" id="5105683at2759"/>
<dbReference type="KEGG" id="sapo:SAPIO_CDS9015"/>
<accession>A0A084FY64</accession>
<name>A0A084FY64_PSEDA</name>
<dbReference type="HOGENOM" id="CLU_371784_0_0_1"/>
<organism evidence="2 3">
    <name type="scientific">Pseudallescheria apiosperma</name>
    <name type="common">Scedosporium apiospermum</name>
    <dbReference type="NCBI Taxonomy" id="563466"/>
    <lineage>
        <taxon>Eukaryota</taxon>
        <taxon>Fungi</taxon>
        <taxon>Dikarya</taxon>
        <taxon>Ascomycota</taxon>
        <taxon>Pezizomycotina</taxon>
        <taxon>Sordariomycetes</taxon>
        <taxon>Hypocreomycetidae</taxon>
        <taxon>Microascales</taxon>
        <taxon>Microascaceae</taxon>
        <taxon>Scedosporium</taxon>
    </lineage>
</organism>
<proteinExistence type="predicted"/>
<keyword evidence="3" id="KW-1185">Reference proteome</keyword>
<protein>
    <submittedName>
        <fullName evidence="2">Uncharacterized protein</fullName>
    </submittedName>
</protein>
<dbReference type="AlphaFoldDB" id="A0A084FY64"/>
<evidence type="ECO:0000313" key="3">
    <source>
        <dbReference type="Proteomes" id="UP000028545"/>
    </source>
</evidence>
<feature type="region of interest" description="Disordered" evidence="1">
    <location>
        <begin position="15"/>
        <end position="40"/>
    </location>
</feature>